<sequence length="326" mass="37920">MDVTCETMSQIATYKPLSIVLLLLLIISFFGIPMLIFLIKKIISNSLYHINTRIILITHCIFVIAHLINRILLHASDLYRFLIIYPNKNSGCDILLNSTNCLFYRLIFNYGIWFSGTTAPCIIIERFIATRYPTSYHKDRKIGVILTIVQFFGTVGILSMTYFGYVFDAGRYYCMTARPHRDMINSVPLITVNVLQISSFLGLFLLKKYNLSLKSSSSGGELTKRYQIEETLRSLRTLKLPIKTMFISQMIFTTITFYYQRYASEINQEFFFAFSEAIVLLPEYSIIFVFTFVKIENRINIDGITSLKQGMDIDPDTYFKQYKNHW</sequence>
<evidence type="ECO:0000256" key="4">
    <source>
        <dbReference type="ARBA" id="ARBA00023136"/>
    </source>
</evidence>
<dbReference type="AlphaFoldDB" id="A0A9P1N258"/>
<dbReference type="Proteomes" id="UP001152747">
    <property type="component" value="Unassembled WGS sequence"/>
</dbReference>
<keyword evidence="7" id="KW-1185">Reference proteome</keyword>
<feature type="transmembrane region" description="Helical" evidence="5">
    <location>
        <begin position="50"/>
        <end position="68"/>
    </location>
</feature>
<dbReference type="InterPro" id="IPR019408">
    <property type="entry name" value="7TM_GPCR_serpentine_rcpt_Srab"/>
</dbReference>
<feature type="transmembrane region" description="Helical" evidence="5">
    <location>
        <begin position="103"/>
        <end position="124"/>
    </location>
</feature>
<dbReference type="Pfam" id="PF10292">
    <property type="entry name" value="7TM_GPCR_Srab"/>
    <property type="match status" value="1"/>
</dbReference>
<reference evidence="6" key="1">
    <citation type="submission" date="2022-11" db="EMBL/GenBank/DDBJ databases">
        <authorList>
            <person name="Kikuchi T."/>
        </authorList>
    </citation>
    <scope>NUCLEOTIDE SEQUENCE</scope>
    <source>
        <strain evidence="6">PS1010</strain>
    </source>
</reference>
<dbReference type="InterPro" id="IPR053286">
    <property type="entry name" value="Nematode_rcpt-like_srab"/>
</dbReference>
<dbReference type="PANTHER" id="PTHR46561">
    <property type="entry name" value="SERPENTINE RECEPTOR, CLASS AB (CLASS A-LIKE)-RELATED"/>
    <property type="match status" value="1"/>
</dbReference>
<keyword evidence="4 5" id="KW-0472">Membrane</keyword>
<comment type="subcellular location">
    <subcellularLocation>
        <location evidence="1">Membrane</location>
        <topology evidence="1">Multi-pass membrane protein</topology>
    </subcellularLocation>
</comment>
<keyword evidence="2 5" id="KW-0812">Transmembrane</keyword>
<proteinExistence type="predicted"/>
<comment type="caution">
    <text evidence="6">The sequence shown here is derived from an EMBL/GenBank/DDBJ whole genome shotgun (WGS) entry which is preliminary data.</text>
</comment>
<evidence type="ECO:0000313" key="6">
    <source>
        <dbReference type="EMBL" id="CAI5448690.1"/>
    </source>
</evidence>
<feature type="transmembrane region" description="Helical" evidence="5">
    <location>
        <begin position="144"/>
        <end position="167"/>
    </location>
</feature>
<feature type="transmembrane region" description="Helical" evidence="5">
    <location>
        <begin position="271"/>
        <end position="293"/>
    </location>
</feature>
<feature type="transmembrane region" description="Helical" evidence="5">
    <location>
        <begin position="187"/>
        <end position="206"/>
    </location>
</feature>
<name>A0A9P1N258_9PELO</name>
<feature type="transmembrane region" description="Helical" evidence="5">
    <location>
        <begin position="17"/>
        <end position="38"/>
    </location>
</feature>
<evidence type="ECO:0000256" key="1">
    <source>
        <dbReference type="ARBA" id="ARBA00004141"/>
    </source>
</evidence>
<evidence type="ECO:0000313" key="7">
    <source>
        <dbReference type="Proteomes" id="UP001152747"/>
    </source>
</evidence>
<accession>A0A9P1N258</accession>
<dbReference type="OrthoDB" id="5857479at2759"/>
<gene>
    <name evidence="6" type="ORF">CAMP_LOCUS11327</name>
</gene>
<evidence type="ECO:0000256" key="5">
    <source>
        <dbReference type="SAM" id="Phobius"/>
    </source>
</evidence>
<dbReference type="GO" id="GO:0016020">
    <property type="term" value="C:membrane"/>
    <property type="evidence" value="ECO:0007669"/>
    <property type="project" value="UniProtKB-SubCell"/>
</dbReference>
<dbReference type="PANTHER" id="PTHR46561:SF2">
    <property type="entry name" value="G_PROTEIN_RECEP_F1_2 DOMAIN-CONTAINING PROTEIN"/>
    <property type="match status" value="1"/>
</dbReference>
<evidence type="ECO:0000256" key="2">
    <source>
        <dbReference type="ARBA" id="ARBA00022692"/>
    </source>
</evidence>
<protein>
    <submittedName>
        <fullName evidence="6">Uncharacterized protein</fullName>
    </submittedName>
</protein>
<keyword evidence="3 5" id="KW-1133">Transmembrane helix</keyword>
<dbReference type="EMBL" id="CANHGI010000004">
    <property type="protein sequence ID" value="CAI5448690.1"/>
    <property type="molecule type" value="Genomic_DNA"/>
</dbReference>
<evidence type="ECO:0000256" key="3">
    <source>
        <dbReference type="ARBA" id="ARBA00022989"/>
    </source>
</evidence>
<organism evidence="6 7">
    <name type="scientific">Caenorhabditis angaria</name>
    <dbReference type="NCBI Taxonomy" id="860376"/>
    <lineage>
        <taxon>Eukaryota</taxon>
        <taxon>Metazoa</taxon>
        <taxon>Ecdysozoa</taxon>
        <taxon>Nematoda</taxon>
        <taxon>Chromadorea</taxon>
        <taxon>Rhabditida</taxon>
        <taxon>Rhabditina</taxon>
        <taxon>Rhabditomorpha</taxon>
        <taxon>Rhabditoidea</taxon>
        <taxon>Rhabditidae</taxon>
        <taxon>Peloderinae</taxon>
        <taxon>Caenorhabditis</taxon>
    </lineage>
</organism>